<evidence type="ECO:0000313" key="2">
    <source>
        <dbReference type="EMBL" id="CAA2618877.1"/>
    </source>
</evidence>
<protein>
    <submittedName>
        <fullName evidence="2">Uncharacterized protein</fullName>
    </submittedName>
</protein>
<accession>A0A7I8IM53</accession>
<dbReference type="EMBL" id="CACRZD030000004">
    <property type="protein sequence ID" value="CAA6658600.1"/>
    <property type="molecule type" value="Genomic_DNA"/>
</dbReference>
<sequence>METVHRLGFSILILLLFIQLASGEADLKAEGPSLLPRKMLDDRESNIHITLCFRARCEGGQDCYCCQGHSPCDHRREDCEAHCTHNG</sequence>
<feature type="chain" id="PRO_5029880811" evidence="1">
    <location>
        <begin position="24"/>
        <end position="87"/>
    </location>
</feature>
<evidence type="ECO:0000256" key="1">
    <source>
        <dbReference type="SAM" id="SignalP"/>
    </source>
</evidence>
<feature type="signal peptide" evidence="1">
    <location>
        <begin position="1"/>
        <end position="23"/>
    </location>
</feature>
<dbReference type="EMBL" id="LR743591">
    <property type="protein sequence ID" value="CAA2618877.1"/>
    <property type="molecule type" value="Genomic_DNA"/>
</dbReference>
<proteinExistence type="predicted"/>
<dbReference type="AlphaFoldDB" id="A0A7I8IM53"/>
<reference evidence="2 3" key="1">
    <citation type="submission" date="2019-12" db="EMBL/GenBank/DDBJ databases">
        <authorList>
            <person name="Scholz U."/>
            <person name="Mascher M."/>
            <person name="Fiebig A."/>
        </authorList>
    </citation>
    <scope>NUCLEOTIDE SEQUENCE</scope>
</reference>
<keyword evidence="1" id="KW-0732">Signal</keyword>
<name>A0A7I8IM53_SPIIN</name>
<organism evidence="2">
    <name type="scientific">Spirodela intermedia</name>
    <name type="common">Intermediate duckweed</name>
    <dbReference type="NCBI Taxonomy" id="51605"/>
    <lineage>
        <taxon>Eukaryota</taxon>
        <taxon>Viridiplantae</taxon>
        <taxon>Streptophyta</taxon>
        <taxon>Embryophyta</taxon>
        <taxon>Tracheophyta</taxon>
        <taxon>Spermatophyta</taxon>
        <taxon>Magnoliopsida</taxon>
        <taxon>Liliopsida</taxon>
        <taxon>Araceae</taxon>
        <taxon>Lemnoideae</taxon>
        <taxon>Spirodela</taxon>
    </lineage>
</organism>
<evidence type="ECO:0000313" key="3">
    <source>
        <dbReference type="Proteomes" id="UP001189122"/>
    </source>
</evidence>
<gene>
    <name evidence="2" type="ORF">SI7747_04005044</name>
</gene>
<dbReference type="Proteomes" id="UP001189122">
    <property type="component" value="Unassembled WGS sequence"/>
</dbReference>
<keyword evidence="3" id="KW-1185">Reference proteome</keyword>